<reference evidence="2" key="1">
    <citation type="submission" date="2019-11" db="EMBL/GenBank/DDBJ databases">
        <authorList>
            <person name="Feng L."/>
        </authorList>
    </citation>
    <scope>NUCLEOTIDE SEQUENCE</scope>
    <source>
        <strain evidence="2">IbartlettiiLFYP30</strain>
    </source>
</reference>
<sequence length="102" mass="11085">METSLPIEKYKKIRMAQAEGARTVEDLRRMTDLVIESDEEAKEMQRILKNACGCNNVSVEEVARAVRNGADTVEKVTAATGAGANCDKCKGGVLQSIIKNRG</sequence>
<dbReference type="Gene3D" id="1.10.10.1100">
    <property type="entry name" value="BFD-like [2Fe-2S]-binding domain"/>
    <property type="match status" value="1"/>
</dbReference>
<dbReference type="AlphaFoldDB" id="A0A6N2YQI3"/>
<name>A0A6N2YQI3_9FIRM</name>
<proteinExistence type="predicted"/>
<evidence type="ECO:0000259" key="1">
    <source>
        <dbReference type="Pfam" id="PF04324"/>
    </source>
</evidence>
<protein>
    <submittedName>
        <fullName evidence="2">BFD-like [2Fe-2S] binding domain protein</fullName>
    </submittedName>
</protein>
<dbReference type="Pfam" id="PF04324">
    <property type="entry name" value="Fer2_BFD"/>
    <property type="match status" value="1"/>
</dbReference>
<dbReference type="InterPro" id="IPR007419">
    <property type="entry name" value="BFD-like_2Fe2S-bd_dom"/>
</dbReference>
<gene>
    <name evidence="2" type="ORF">IBLFYP30_00894</name>
</gene>
<evidence type="ECO:0000313" key="2">
    <source>
        <dbReference type="EMBL" id="VYT67870.1"/>
    </source>
</evidence>
<dbReference type="EMBL" id="CACRUE010000006">
    <property type="protein sequence ID" value="VYT67870.1"/>
    <property type="molecule type" value="Genomic_DNA"/>
</dbReference>
<organism evidence="2">
    <name type="scientific">Intestinibacter bartlettii</name>
    <dbReference type="NCBI Taxonomy" id="261299"/>
    <lineage>
        <taxon>Bacteria</taxon>
        <taxon>Bacillati</taxon>
        <taxon>Bacillota</taxon>
        <taxon>Clostridia</taxon>
        <taxon>Peptostreptococcales</taxon>
        <taxon>Peptostreptococcaceae</taxon>
        <taxon>Intestinibacter</taxon>
    </lineage>
</organism>
<feature type="domain" description="BFD-like [2Fe-2S]-binding" evidence="1">
    <location>
        <begin position="52"/>
        <end position="93"/>
    </location>
</feature>
<dbReference type="InterPro" id="IPR041854">
    <property type="entry name" value="BFD-like_2Fe2S-bd_dom_sf"/>
</dbReference>
<accession>A0A6N2YQI3</accession>
<dbReference type="RefSeq" id="WP_024061040.1">
    <property type="nucleotide sequence ID" value="NZ_CACRUE010000006.1"/>
</dbReference>